<protein>
    <submittedName>
        <fullName evidence="2">Uncharacterized protein</fullName>
    </submittedName>
</protein>
<evidence type="ECO:0000313" key="3">
    <source>
        <dbReference type="Proteomes" id="UP000028582"/>
    </source>
</evidence>
<proteinExistence type="predicted"/>
<reference evidence="2 3" key="1">
    <citation type="submission" date="2013-11" db="EMBL/GenBank/DDBJ databases">
        <title>The Genome Sequence of Phytophthora parasitica P1976.</title>
        <authorList>
            <consortium name="The Broad Institute Genomics Platform"/>
            <person name="Russ C."/>
            <person name="Tyler B."/>
            <person name="Panabieres F."/>
            <person name="Shan W."/>
            <person name="Tripathy S."/>
            <person name="Grunwald N."/>
            <person name="Machado M."/>
            <person name="Johnson C.S."/>
            <person name="Walker B."/>
            <person name="Young S."/>
            <person name="Zeng Q."/>
            <person name="Gargeya S."/>
            <person name="Fitzgerald M."/>
            <person name="Haas B."/>
            <person name="Abouelleil A."/>
            <person name="Allen A.W."/>
            <person name="Alvarado L."/>
            <person name="Arachchi H.M."/>
            <person name="Berlin A.M."/>
            <person name="Chapman S.B."/>
            <person name="Gainer-Dewar J."/>
            <person name="Goldberg J."/>
            <person name="Griggs A."/>
            <person name="Gujja S."/>
            <person name="Hansen M."/>
            <person name="Howarth C."/>
            <person name="Imamovic A."/>
            <person name="Ireland A."/>
            <person name="Larimer J."/>
            <person name="McCowan C."/>
            <person name="Murphy C."/>
            <person name="Pearson M."/>
            <person name="Poon T.W."/>
            <person name="Priest M."/>
            <person name="Roberts A."/>
            <person name="Saif S."/>
            <person name="Shea T."/>
            <person name="Sisk P."/>
            <person name="Sykes S."/>
            <person name="Wortman J."/>
            <person name="Nusbaum C."/>
            <person name="Birren B."/>
        </authorList>
    </citation>
    <scope>NUCLEOTIDE SEQUENCE [LARGE SCALE GENOMIC DNA]</scope>
    <source>
        <strain evidence="2 3">P1976</strain>
    </source>
</reference>
<organism evidence="2 3">
    <name type="scientific">Phytophthora nicotianae P1976</name>
    <dbReference type="NCBI Taxonomy" id="1317066"/>
    <lineage>
        <taxon>Eukaryota</taxon>
        <taxon>Sar</taxon>
        <taxon>Stramenopiles</taxon>
        <taxon>Oomycota</taxon>
        <taxon>Peronosporomycetes</taxon>
        <taxon>Peronosporales</taxon>
        <taxon>Peronosporaceae</taxon>
        <taxon>Phytophthora</taxon>
    </lineage>
</organism>
<dbReference type="Proteomes" id="UP000028582">
    <property type="component" value="Unassembled WGS sequence"/>
</dbReference>
<dbReference type="OrthoDB" id="116906at2759"/>
<comment type="caution">
    <text evidence="2">The sequence shown here is derived from an EMBL/GenBank/DDBJ whole genome shotgun (WGS) entry which is preliminary data.</text>
</comment>
<evidence type="ECO:0000313" key="2">
    <source>
        <dbReference type="EMBL" id="ETO59363.1"/>
    </source>
</evidence>
<evidence type="ECO:0000256" key="1">
    <source>
        <dbReference type="SAM" id="MobiDB-lite"/>
    </source>
</evidence>
<gene>
    <name evidence="2" type="ORF">F444_22271</name>
</gene>
<feature type="region of interest" description="Disordered" evidence="1">
    <location>
        <begin position="40"/>
        <end position="64"/>
    </location>
</feature>
<dbReference type="AlphaFoldDB" id="A0A080YYA2"/>
<name>A0A080YYA2_PHYNI</name>
<dbReference type="EMBL" id="ANJA01004118">
    <property type="protein sequence ID" value="ETO59363.1"/>
    <property type="molecule type" value="Genomic_DNA"/>
</dbReference>
<sequence>MWKDKLLTHVNHIDKLYKRKQLEKGLPEVHVLMANFLHGTPEKPPPVTEQNNLNAMEGDGLGKG</sequence>
<accession>A0A080YYA2</accession>